<protein>
    <submittedName>
        <fullName evidence="7">GTPase IMAP family member 4-like isoform X1</fullName>
    </submittedName>
</protein>
<dbReference type="Gene3D" id="3.40.50.300">
    <property type="entry name" value="P-loop containing nucleotide triphosphate hydrolases"/>
    <property type="match status" value="1"/>
</dbReference>
<reference evidence="7" key="1">
    <citation type="submission" date="2025-08" db="UniProtKB">
        <authorList>
            <consortium name="RefSeq"/>
        </authorList>
    </citation>
    <scope>IDENTIFICATION</scope>
    <source>
        <tissue evidence="7">Whole sample</tissue>
    </source>
</reference>
<dbReference type="RefSeq" id="XP_022315585.1">
    <property type="nucleotide sequence ID" value="XM_022459877.1"/>
</dbReference>
<evidence type="ECO:0000313" key="7">
    <source>
        <dbReference type="RefSeq" id="XP_022315585.1"/>
    </source>
</evidence>
<dbReference type="SUPFAM" id="SSF52540">
    <property type="entry name" value="P-loop containing nucleoside triphosphate hydrolases"/>
    <property type="match status" value="1"/>
</dbReference>
<dbReference type="InterPro" id="IPR045058">
    <property type="entry name" value="GIMA/IAN/Toc"/>
</dbReference>
<keyword evidence="3" id="KW-0342">GTP-binding</keyword>
<gene>
    <name evidence="7" type="primary">LOC111119582</name>
</gene>
<dbReference type="GO" id="GO:0005525">
    <property type="term" value="F:GTP binding"/>
    <property type="evidence" value="ECO:0007669"/>
    <property type="project" value="UniProtKB-KW"/>
</dbReference>
<keyword evidence="6" id="KW-1185">Reference proteome</keyword>
<dbReference type="InterPro" id="IPR006703">
    <property type="entry name" value="G_AIG1"/>
</dbReference>
<evidence type="ECO:0000256" key="1">
    <source>
        <dbReference type="ARBA" id="ARBA00008535"/>
    </source>
</evidence>
<feature type="compositionally biased region" description="Basic and acidic residues" evidence="4">
    <location>
        <begin position="50"/>
        <end position="64"/>
    </location>
</feature>
<dbReference type="AlphaFoldDB" id="A0A8B8CIL5"/>
<evidence type="ECO:0000256" key="2">
    <source>
        <dbReference type="ARBA" id="ARBA00022741"/>
    </source>
</evidence>
<proteinExistence type="inferred from homology"/>
<dbReference type="PANTHER" id="PTHR10903">
    <property type="entry name" value="GTPASE, IMAP FAMILY MEMBER-RELATED"/>
    <property type="match status" value="1"/>
</dbReference>
<dbReference type="InterPro" id="IPR027417">
    <property type="entry name" value="P-loop_NTPase"/>
</dbReference>
<evidence type="ECO:0000259" key="5">
    <source>
        <dbReference type="PROSITE" id="PS51720"/>
    </source>
</evidence>
<comment type="similarity">
    <text evidence="1">Belongs to the TRAFAC class TrmE-Era-EngA-EngB-Septin-like GTPase superfamily. AIG1/Toc34/Toc159-like paraseptin GTPase family. IAN subfamily.</text>
</comment>
<keyword evidence="2" id="KW-0547">Nucleotide-binding</keyword>
<dbReference type="FunFam" id="3.40.50.300:FF:000366">
    <property type="entry name" value="GTPase, IMAP family member 2"/>
    <property type="match status" value="1"/>
</dbReference>
<dbReference type="PANTHER" id="PTHR10903:SF184">
    <property type="entry name" value="GTP-BINDING PROTEIN A"/>
    <property type="match status" value="1"/>
</dbReference>
<feature type="region of interest" description="Disordered" evidence="4">
    <location>
        <begin position="50"/>
        <end position="75"/>
    </location>
</feature>
<evidence type="ECO:0000313" key="6">
    <source>
        <dbReference type="Proteomes" id="UP000694844"/>
    </source>
</evidence>
<dbReference type="GeneID" id="111119582"/>
<dbReference type="KEGG" id="cvn:111119582"/>
<dbReference type="Pfam" id="PF04548">
    <property type="entry name" value="AIG1"/>
    <property type="match status" value="1"/>
</dbReference>
<organism evidence="6 7">
    <name type="scientific">Crassostrea virginica</name>
    <name type="common">Eastern oyster</name>
    <dbReference type="NCBI Taxonomy" id="6565"/>
    <lineage>
        <taxon>Eukaryota</taxon>
        <taxon>Metazoa</taxon>
        <taxon>Spiralia</taxon>
        <taxon>Lophotrochozoa</taxon>
        <taxon>Mollusca</taxon>
        <taxon>Bivalvia</taxon>
        <taxon>Autobranchia</taxon>
        <taxon>Pteriomorphia</taxon>
        <taxon>Ostreida</taxon>
        <taxon>Ostreoidea</taxon>
        <taxon>Ostreidae</taxon>
        <taxon>Crassostrea</taxon>
    </lineage>
</organism>
<evidence type="ECO:0000256" key="3">
    <source>
        <dbReference type="ARBA" id="ARBA00023134"/>
    </source>
</evidence>
<dbReference type="Proteomes" id="UP000694844">
    <property type="component" value="Chromosome 2"/>
</dbReference>
<evidence type="ECO:0000256" key="4">
    <source>
        <dbReference type="SAM" id="MobiDB-lite"/>
    </source>
</evidence>
<accession>A0A8B8CIL5</accession>
<feature type="domain" description="AIG1-type G" evidence="5">
    <location>
        <begin position="195"/>
        <end position="395"/>
    </location>
</feature>
<dbReference type="OrthoDB" id="10061751at2759"/>
<sequence length="438" mass="49632">MAHCDDSSLVHSADCCNEQEDEEIDGDVNPIWDPNASKYKRCYKDISHSKDSDYDNDQERIQTEEKEDSANGSRTMCSDRCLPNMLANVNSDFTDFGGTLSTCVTKTSPNLCIPDVSVYTSSDCTNITGMTDTSMAQCVKFFYDKDDKDAENDNEWICICATKNFSKQCTSCGKRKKRPDNDKVDVEDLGDDDEEEEFRMLIAGIRGVGKSALANSIAGSEIQDSKADFGTVTKKAAKIKRKLNDRSLIYFDTPGLSKDMDKEKVVKEYDKCLVKAAPGLHAMLIVQKATTFTDDNHNFLETFTELFGENSWKFVLFVFTHVDELDEDLKVQLENGDKRLHDWLKKCDGRYIGINNMMKGRENQQQILRLLSAVDSLVKKNNEEIYTNEEFQKIYEAMKKAAQSRNVTVQYVREHYADNIQEIGTAFAAEIFNACRPS</sequence>
<dbReference type="PROSITE" id="PS51720">
    <property type="entry name" value="G_AIG1"/>
    <property type="match status" value="1"/>
</dbReference>
<name>A0A8B8CIL5_CRAVI</name>